<keyword evidence="3" id="KW-1185">Reference proteome</keyword>
<evidence type="ECO:0000313" key="2">
    <source>
        <dbReference type="EMBL" id="RDX76248.1"/>
    </source>
</evidence>
<proteinExistence type="predicted"/>
<organism evidence="2 3">
    <name type="scientific">Mucuna pruriens</name>
    <name type="common">Velvet bean</name>
    <name type="synonym">Dolichos pruriens</name>
    <dbReference type="NCBI Taxonomy" id="157652"/>
    <lineage>
        <taxon>Eukaryota</taxon>
        <taxon>Viridiplantae</taxon>
        <taxon>Streptophyta</taxon>
        <taxon>Embryophyta</taxon>
        <taxon>Tracheophyta</taxon>
        <taxon>Spermatophyta</taxon>
        <taxon>Magnoliopsida</taxon>
        <taxon>eudicotyledons</taxon>
        <taxon>Gunneridae</taxon>
        <taxon>Pentapetalae</taxon>
        <taxon>rosids</taxon>
        <taxon>fabids</taxon>
        <taxon>Fabales</taxon>
        <taxon>Fabaceae</taxon>
        <taxon>Papilionoideae</taxon>
        <taxon>50 kb inversion clade</taxon>
        <taxon>NPAAA clade</taxon>
        <taxon>indigoferoid/millettioid clade</taxon>
        <taxon>Phaseoleae</taxon>
        <taxon>Mucuna</taxon>
    </lineage>
</organism>
<dbReference type="AlphaFoldDB" id="A0A371FD78"/>
<protein>
    <submittedName>
        <fullName evidence="2">Uncharacterized protein</fullName>
    </submittedName>
</protein>
<gene>
    <name evidence="2" type="ORF">CR513_43786</name>
</gene>
<feature type="compositionally biased region" description="Basic and acidic residues" evidence="1">
    <location>
        <begin position="9"/>
        <end position="23"/>
    </location>
</feature>
<dbReference type="EMBL" id="QJKJ01009575">
    <property type="protein sequence ID" value="RDX76248.1"/>
    <property type="molecule type" value="Genomic_DNA"/>
</dbReference>
<evidence type="ECO:0000256" key="1">
    <source>
        <dbReference type="SAM" id="MobiDB-lite"/>
    </source>
</evidence>
<feature type="region of interest" description="Disordered" evidence="1">
    <location>
        <begin position="1"/>
        <end position="38"/>
    </location>
</feature>
<name>A0A371FD78_MUCPR</name>
<comment type="caution">
    <text evidence="2">The sequence shown here is derived from an EMBL/GenBank/DDBJ whole genome shotgun (WGS) entry which is preliminary data.</text>
</comment>
<dbReference type="Proteomes" id="UP000257109">
    <property type="component" value="Unassembled WGS sequence"/>
</dbReference>
<sequence length="64" mass="7435">MTIPNNYEENERQVDPTRDELESSSRPQRLIGNDNDPSNSEIINFALFVDYKPVTFEETLSDEN</sequence>
<reference evidence="2" key="1">
    <citation type="submission" date="2018-05" db="EMBL/GenBank/DDBJ databases">
        <title>Draft genome of Mucuna pruriens seed.</title>
        <authorList>
            <person name="Nnadi N.E."/>
            <person name="Vos R."/>
            <person name="Hasami M.H."/>
            <person name="Devisetty U.K."/>
            <person name="Aguiy J.C."/>
        </authorList>
    </citation>
    <scope>NUCLEOTIDE SEQUENCE [LARGE SCALE GENOMIC DNA]</scope>
    <source>
        <strain evidence="2">JCA_2017</strain>
    </source>
</reference>
<accession>A0A371FD78</accession>
<evidence type="ECO:0000313" key="3">
    <source>
        <dbReference type="Proteomes" id="UP000257109"/>
    </source>
</evidence>
<feature type="non-terminal residue" evidence="2">
    <location>
        <position position="1"/>
    </location>
</feature>